<comment type="similarity">
    <text evidence="1 8">Belongs to the SOS response-associated peptidase family.</text>
</comment>
<evidence type="ECO:0000256" key="1">
    <source>
        <dbReference type="ARBA" id="ARBA00008136"/>
    </source>
</evidence>
<reference evidence="10 11" key="1">
    <citation type="submission" date="2016-09" db="EMBL/GenBank/DDBJ databases">
        <title>Complete genome sequence of Deltia acidovorans CM13 isolated from murine proximal colonic tissue.</title>
        <authorList>
            <person name="Saffarian A."/>
        </authorList>
    </citation>
    <scope>NUCLEOTIDE SEQUENCE [LARGE SCALE GENOMIC DNA]</scope>
    <source>
        <strain evidence="10 11">CM13</strain>
    </source>
</reference>
<dbReference type="InterPro" id="IPR003738">
    <property type="entry name" value="SRAP"/>
</dbReference>
<dbReference type="SUPFAM" id="SSF143081">
    <property type="entry name" value="BB1717-like"/>
    <property type="match status" value="1"/>
</dbReference>
<keyword evidence="2 8" id="KW-0645">Protease</keyword>
<evidence type="ECO:0000313" key="10">
    <source>
        <dbReference type="EMBL" id="AOV01834.1"/>
    </source>
</evidence>
<dbReference type="InterPro" id="IPR036590">
    <property type="entry name" value="SRAP-like"/>
</dbReference>
<gene>
    <name evidence="10" type="ORF">BI380_10940</name>
</gene>
<feature type="compositionally biased region" description="Low complexity" evidence="9">
    <location>
        <begin position="56"/>
        <end position="71"/>
    </location>
</feature>
<evidence type="ECO:0000256" key="3">
    <source>
        <dbReference type="ARBA" id="ARBA00022763"/>
    </source>
</evidence>
<dbReference type="EMBL" id="CP017420">
    <property type="protein sequence ID" value="AOV01834.1"/>
    <property type="molecule type" value="Genomic_DNA"/>
</dbReference>
<dbReference type="Proteomes" id="UP000095607">
    <property type="component" value="Chromosome"/>
</dbReference>
<evidence type="ECO:0000256" key="7">
    <source>
        <dbReference type="ARBA" id="ARBA00023239"/>
    </source>
</evidence>
<evidence type="ECO:0000256" key="4">
    <source>
        <dbReference type="ARBA" id="ARBA00022801"/>
    </source>
</evidence>
<evidence type="ECO:0000256" key="5">
    <source>
        <dbReference type="ARBA" id="ARBA00023124"/>
    </source>
</evidence>
<dbReference type="PANTHER" id="PTHR13604">
    <property type="entry name" value="DC12-RELATED"/>
    <property type="match status" value="1"/>
</dbReference>
<keyword evidence="6" id="KW-0238">DNA-binding</keyword>
<dbReference type="RefSeq" id="WP_047327106.1">
    <property type="nucleotide sequence ID" value="NZ_LCZH01000023.1"/>
</dbReference>
<keyword evidence="7" id="KW-0456">Lyase</keyword>
<evidence type="ECO:0000256" key="2">
    <source>
        <dbReference type="ARBA" id="ARBA00022670"/>
    </source>
</evidence>
<evidence type="ECO:0000256" key="8">
    <source>
        <dbReference type="RuleBase" id="RU364100"/>
    </source>
</evidence>
<evidence type="ECO:0000256" key="6">
    <source>
        <dbReference type="ARBA" id="ARBA00023125"/>
    </source>
</evidence>
<dbReference type="EC" id="3.4.-.-" evidence="8"/>
<feature type="region of interest" description="Disordered" evidence="9">
    <location>
        <begin position="51"/>
        <end position="76"/>
    </location>
</feature>
<dbReference type="Gene3D" id="3.90.1680.10">
    <property type="entry name" value="SOS response associated peptidase-like"/>
    <property type="match status" value="1"/>
</dbReference>
<keyword evidence="3" id="KW-0227">DNA damage</keyword>
<dbReference type="PANTHER" id="PTHR13604:SF0">
    <property type="entry name" value="ABASIC SITE PROCESSING PROTEIN HMCES"/>
    <property type="match status" value="1"/>
</dbReference>
<evidence type="ECO:0000313" key="11">
    <source>
        <dbReference type="Proteomes" id="UP000095607"/>
    </source>
</evidence>
<organism evidence="10 11">
    <name type="scientific">Delftia tsuruhatensis</name>
    <dbReference type="NCBI Taxonomy" id="180282"/>
    <lineage>
        <taxon>Bacteria</taxon>
        <taxon>Pseudomonadati</taxon>
        <taxon>Pseudomonadota</taxon>
        <taxon>Betaproteobacteria</taxon>
        <taxon>Burkholderiales</taxon>
        <taxon>Comamonadaceae</taxon>
        <taxon>Delftia</taxon>
    </lineage>
</organism>
<proteinExistence type="inferred from homology"/>
<dbReference type="Pfam" id="PF02586">
    <property type="entry name" value="SRAP"/>
    <property type="match status" value="1"/>
</dbReference>
<keyword evidence="4 8" id="KW-0378">Hydrolase</keyword>
<feature type="region of interest" description="Disordered" evidence="9">
    <location>
        <begin position="198"/>
        <end position="230"/>
    </location>
</feature>
<keyword evidence="11" id="KW-1185">Reference proteome</keyword>
<evidence type="ECO:0000256" key="9">
    <source>
        <dbReference type="SAM" id="MobiDB-lite"/>
    </source>
</evidence>
<name>A0ABN4SK82_9BURK</name>
<keyword evidence="5" id="KW-0190">Covalent protein-DNA linkage</keyword>
<accession>A0ABN4SK82</accession>
<sequence>MCNRYNTPRETEIERAFRVGRQAPNRWWKPHVTPLALGPYVKPGGELEVGQWGMIPRSSPTRRPTTRDGTPMSTNNARRETLAKSWTFAPAWRAGQRCLIPVTSWVEPYWGLGSRNVWWSFRRADGQMAALAGLYSEWTDPETGEVVPNYTMITQPADGHPVLSMMHRPGKEKRGVVVLEPSDWDAWLHGTPDQADALIQLPPPGVLSSAAEKPEEEDLLPSDQLALLRR</sequence>
<protein>
    <recommendedName>
        <fullName evidence="8">Abasic site processing protein</fullName>
        <ecNumber evidence="8">3.4.-.-</ecNumber>
    </recommendedName>
</protein>